<feature type="compositionally biased region" description="Low complexity" evidence="1">
    <location>
        <begin position="135"/>
        <end position="147"/>
    </location>
</feature>
<evidence type="ECO:0000313" key="2">
    <source>
        <dbReference type="EMBL" id="OGM03053.1"/>
    </source>
</evidence>
<feature type="region of interest" description="Disordered" evidence="1">
    <location>
        <begin position="89"/>
        <end position="147"/>
    </location>
</feature>
<reference evidence="2 3" key="1">
    <citation type="journal article" date="2016" name="Nat. Commun.">
        <title>Thousands of microbial genomes shed light on interconnected biogeochemical processes in an aquifer system.</title>
        <authorList>
            <person name="Anantharaman K."/>
            <person name="Brown C.T."/>
            <person name="Hug L.A."/>
            <person name="Sharon I."/>
            <person name="Castelle C.J."/>
            <person name="Probst A.J."/>
            <person name="Thomas B.C."/>
            <person name="Singh A."/>
            <person name="Wilkins M.J."/>
            <person name="Karaoz U."/>
            <person name="Brodie E.L."/>
            <person name="Williams K.H."/>
            <person name="Hubbard S.S."/>
            <person name="Banfield J.F."/>
        </authorList>
    </citation>
    <scope>NUCLEOTIDE SEQUENCE [LARGE SCALE GENOMIC DNA]</scope>
</reference>
<dbReference type="AlphaFoldDB" id="A0A1F7WJP7"/>
<dbReference type="Proteomes" id="UP000176198">
    <property type="component" value="Unassembled WGS sequence"/>
</dbReference>
<feature type="compositionally biased region" description="Acidic residues" evidence="1">
    <location>
        <begin position="91"/>
        <end position="100"/>
    </location>
</feature>
<organism evidence="2 3">
    <name type="scientific">Candidatus Woesebacteria bacterium GWA1_41_8</name>
    <dbReference type="NCBI Taxonomy" id="1802471"/>
    <lineage>
        <taxon>Bacteria</taxon>
        <taxon>Candidatus Woeseibacteriota</taxon>
    </lineage>
</organism>
<accession>A0A1F7WJP7</accession>
<sequence length="147" mass="17059">MDEKRQKLLNLLEKLKFPMLPKEAEETISKMSDDDVDYLIEAYSDVDNYENVLDDYVRSVDPEGYDKLSKEYRQKLAKIKEDNDYKMEKIQEEEDVELDALESKAEREMEEKVSEQEKDVDEVVQLGDDLYSTLSESSGEGSAPPSE</sequence>
<dbReference type="EMBL" id="MGFJ01000007">
    <property type="protein sequence ID" value="OGM03053.1"/>
    <property type="molecule type" value="Genomic_DNA"/>
</dbReference>
<name>A0A1F7WJP7_9BACT</name>
<evidence type="ECO:0000256" key="1">
    <source>
        <dbReference type="SAM" id="MobiDB-lite"/>
    </source>
</evidence>
<dbReference type="STRING" id="1802471.A2115_02245"/>
<proteinExistence type="predicted"/>
<gene>
    <name evidence="2" type="ORF">A2115_02245</name>
</gene>
<evidence type="ECO:0000313" key="3">
    <source>
        <dbReference type="Proteomes" id="UP000176198"/>
    </source>
</evidence>
<feature type="compositionally biased region" description="Basic and acidic residues" evidence="1">
    <location>
        <begin position="101"/>
        <end position="117"/>
    </location>
</feature>
<protein>
    <submittedName>
        <fullName evidence="2">Uncharacterized protein</fullName>
    </submittedName>
</protein>
<comment type="caution">
    <text evidence="2">The sequence shown here is derived from an EMBL/GenBank/DDBJ whole genome shotgun (WGS) entry which is preliminary data.</text>
</comment>